<dbReference type="InterPro" id="IPR036388">
    <property type="entry name" value="WH-like_DNA-bd_sf"/>
</dbReference>
<organism evidence="2 3">
    <name type="scientific">Vibrio navarrensis</name>
    <dbReference type="NCBI Taxonomy" id="29495"/>
    <lineage>
        <taxon>Bacteria</taxon>
        <taxon>Pseudomonadati</taxon>
        <taxon>Pseudomonadota</taxon>
        <taxon>Gammaproteobacteria</taxon>
        <taxon>Vibrionales</taxon>
        <taxon>Vibrionaceae</taxon>
        <taxon>Vibrio</taxon>
    </lineage>
</organism>
<dbReference type="GO" id="GO:0003700">
    <property type="term" value="F:DNA-binding transcription factor activity"/>
    <property type="evidence" value="ECO:0007669"/>
    <property type="project" value="InterPro"/>
</dbReference>
<dbReference type="Proteomes" id="UP000029994">
    <property type="component" value="Unassembled WGS sequence"/>
</dbReference>
<reference evidence="2 3" key="1">
    <citation type="submission" date="2014-04" db="EMBL/GenBank/DDBJ databases">
        <title>Genome sequencing of Vibrio navarrensis strains.</title>
        <authorList>
            <person name="Gladney L.M."/>
            <person name="Katz L.S."/>
            <person name="Marino-Ramirez L."/>
            <person name="Jordan I.K."/>
        </authorList>
    </citation>
    <scope>NUCLEOTIDE SEQUENCE [LARGE SCALE GENOMIC DNA]</scope>
    <source>
        <strain evidence="2 3">ATCC 51183</strain>
    </source>
</reference>
<keyword evidence="3" id="KW-1185">Reference proteome</keyword>
<feature type="domain" description="HTH marR-type" evidence="1">
    <location>
        <begin position="1"/>
        <end position="136"/>
    </location>
</feature>
<dbReference type="Pfam" id="PF01047">
    <property type="entry name" value="MarR"/>
    <property type="match status" value="1"/>
</dbReference>
<dbReference type="PRINTS" id="PR00598">
    <property type="entry name" value="HTHMARR"/>
</dbReference>
<sequence length="136" mass="15201">MTLSLQLEKLERFSAKVWRQTAKEDPIGHLSFNEYDYLKAVQSLPDPIRLTDLANALEVSKPSATNMVTKLESKGLLVRVPCSIDARAKRISLTERAKQHLALELAVYALIADEVGKNLSQDERIQLDNLLTKALG</sequence>
<evidence type="ECO:0000313" key="2">
    <source>
        <dbReference type="EMBL" id="KGK09093.1"/>
    </source>
</evidence>
<dbReference type="GO" id="GO:0006950">
    <property type="term" value="P:response to stress"/>
    <property type="evidence" value="ECO:0007669"/>
    <property type="project" value="TreeGrafter"/>
</dbReference>
<evidence type="ECO:0000313" key="3">
    <source>
        <dbReference type="Proteomes" id="UP000029994"/>
    </source>
</evidence>
<dbReference type="PANTHER" id="PTHR33164:SF95">
    <property type="entry name" value="TRANSCRIPTIONAL REGULATOR"/>
    <property type="match status" value="1"/>
</dbReference>
<dbReference type="InterPro" id="IPR039422">
    <property type="entry name" value="MarR/SlyA-like"/>
</dbReference>
<dbReference type="AlphaFoldDB" id="A0A099LLR8"/>
<dbReference type="GeneID" id="43684949"/>
<dbReference type="RefSeq" id="WP_039430377.1">
    <property type="nucleotide sequence ID" value="NZ_CP061845.1"/>
</dbReference>
<dbReference type="EMBL" id="JMCG01000002">
    <property type="protein sequence ID" value="KGK09093.1"/>
    <property type="molecule type" value="Genomic_DNA"/>
</dbReference>
<comment type="caution">
    <text evidence="2">The sequence shown here is derived from an EMBL/GenBank/DDBJ whole genome shotgun (WGS) entry which is preliminary data.</text>
</comment>
<dbReference type="InterPro" id="IPR036390">
    <property type="entry name" value="WH_DNA-bd_sf"/>
</dbReference>
<evidence type="ECO:0000259" key="1">
    <source>
        <dbReference type="PROSITE" id="PS50995"/>
    </source>
</evidence>
<accession>A0A099LLR8</accession>
<dbReference type="SUPFAM" id="SSF46785">
    <property type="entry name" value="Winged helix' DNA-binding domain"/>
    <property type="match status" value="1"/>
</dbReference>
<dbReference type="STRING" id="29495.EA26_17880"/>
<dbReference type="InterPro" id="IPR000835">
    <property type="entry name" value="HTH_MarR-typ"/>
</dbReference>
<gene>
    <name evidence="2" type="ORF">EA26_17880</name>
</gene>
<protein>
    <submittedName>
        <fullName evidence="2">MarR family transcriptional regulator</fullName>
    </submittedName>
</protein>
<dbReference type="Gene3D" id="1.10.10.10">
    <property type="entry name" value="Winged helix-like DNA-binding domain superfamily/Winged helix DNA-binding domain"/>
    <property type="match status" value="1"/>
</dbReference>
<name>A0A099LLR8_9VIBR</name>
<dbReference type="PANTHER" id="PTHR33164">
    <property type="entry name" value="TRANSCRIPTIONAL REGULATOR, MARR FAMILY"/>
    <property type="match status" value="1"/>
</dbReference>
<dbReference type="SMART" id="SM00347">
    <property type="entry name" value="HTH_MARR"/>
    <property type="match status" value="1"/>
</dbReference>
<dbReference type="eggNOG" id="COG1846">
    <property type="taxonomic scope" value="Bacteria"/>
</dbReference>
<dbReference type="PROSITE" id="PS50995">
    <property type="entry name" value="HTH_MARR_2"/>
    <property type="match status" value="1"/>
</dbReference>
<proteinExistence type="predicted"/>